<reference evidence="2 3" key="1">
    <citation type="submission" date="2024-10" db="EMBL/GenBank/DDBJ databases">
        <authorList>
            <person name="Kim D."/>
        </authorList>
    </citation>
    <scope>NUCLEOTIDE SEQUENCE [LARGE SCALE GENOMIC DNA]</scope>
    <source>
        <strain evidence="2">BH-2024</strain>
    </source>
</reference>
<dbReference type="Proteomes" id="UP001620626">
    <property type="component" value="Unassembled WGS sequence"/>
</dbReference>
<accession>A0ABD2JBH9</accession>
<proteinExistence type="predicted"/>
<organism evidence="2 3">
    <name type="scientific">Heterodera trifolii</name>
    <dbReference type="NCBI Taxonomy" id="157864"/>
    <lineage>
        <taxon>Eukaryota</taxon>
        <taxon>Metazoa</taxon>
        <taxon>Ecdysozoa</taxon>
        <taxon>Nematoda</taxon>
        <taxon>Chromadorea</taxon>
        <taxon>Rhabditida</taxon>
        <taxon>Tylenchina</taxon>
        <taxon>Tylenchomorpha</taxon>
        <taxon>Tylenchoidea</taxon>
        <taxon>Heteroderidae</taxon>
        <taxon>Heteroderinae</taxon>
        <taxon>Heterodera</taxon>
    </lineage>
</organism>
<evidence type="ECO:0000313" key="2">
    <source>
        <dbReference type="EMBL" id="KAL3087973.1"/>
    </source>
</evidence>
<protein>
    <submittedName>
        <fullName evidence="2">Uncharacterized protein</fullName>
    </submittedName>
</protein>
<evidence type="ECO:0000256" key="1">
    <source>
        <dbReference type="SAM" id="MobiDB-lite"/>
    </source>
</evidence>
<feature type="region of interest" description="Disordered" evidence="1">
    <location>
        <begin position="59"/>
        <end position="100"/>
    </location>
</feature>
<dbReference type="AlphaFoldDB" id="A0ABD2JBH9"/>
<comment type="caution">
    <text evidence="2">The sequence shown here is derived from an EMBL/GenBank/DDBJ whole genome shotgun (WGS) entry which is preliminary data.</text>
</comment>
<gene>
    <name evidence="2" type="ORF">niasHT_021609</name>
</gene>
<feature type="region of interest" description="Disordered" evidence="1">
    <location>
        <begin position="172"/>
        <end position="194"/>
    </location>
</feature>
<dbReference type="EMBL" id="JBICBT010001006">
    <property type="protein sequence ID" value="KAL3087973.1"/>
    <property type="molecule type" value="Genomic_DNA"/>
</dbReference>
<evidence type="ECO:0000313" key="3">
    <source>
        <dbReference type="Proteomes" id="UP001620626"/>
    </source>
</evidence>
<name>A0ABD2JBH9_9BILA</name>
<keyword evidence="3" id="KW-1185">Reference proteome</keyword>
<sequence length="244" mass="27265">MPSSPRGSSQTTDIVPHGCTNRTTALFGNPFDECSRTAGWEGRRRAFGRHKTGFVRPRERVRAASAGRPKTMGTNNDVNEGGETKLGIGGTERGKGEDGTQILGNAMKINTAKEEEGRKQNHSFIVNVLLQSSHRNLLFGQPPKKWAEERHLLMRTQKKGEEGKAHIDKICRGENEKGKRKEREAKGEKEKKKNDWDKFEGIWPKICKFEHGFDGPSAECVRPNAGKITCFCLSGERKLFGQSD</sequence>